<dbReference type="AlphaFoldDB" id="A0AAJ0G7H3"/>
<reference evidence="3" key="1">
    <citation type="submission" date="2023-04" db="EMBL/GenBank/DDBJ databases">
        <title>Black Yeasts Isolated from many extreme environments.</title>
        <authorList>
            <person name="Coleine C."/>
            <person name="Stajich J.E."/>
            <person name="Selbmann L."/>
        </authorList>
    </citation>
    <scope>NUCLEOTIDE SEQUENCE</scope>
    <source>
        <strain evidence="3">CCFEE 5312</strain>
    </source>
</reference>
<feature type="compositionally biased region" description="Low complexity" evidence="1">
    <location>
        <begin position="249"/>
        <end position="260"/>
    </location>
</feature>
<accession>A0AAJ0G7H3</accession>
<evidence type="ECO:0000313" key="3">
    <source>
        <dbReference type="EMBL" id="KAK3052058.1"/>
    </source>
</evidence>
<dbReference type="GO" id="GO:0180022">
    <property type="term" value="C:RQC-trigger complex"/>
    <property type="evidence" value="ECO:0007669"/>
    <property type="project" value="InterPro"/>
</dbReference>
<proteinExistence type="predicted"/>
<feature type="compositionally biased region" description="Basic and acidic residues" evidence="1">
    <location>
        <begin position="562"/>
        <end position="577"/>
    </location>
</feature>
<comment type="caution">
    <text evidence="3">The sequence shown here is derived from an EMBL/GenBank/DDBJ whole genome shotgun (WGS) entry which is preliminary data.</text>
</comment>
<dbReference type="Proteomes" id="UP001271007">
    <property type="component" value="Unassembled WGS sequence"/>
</dbReference>
<dbReference type="GO" id="GO:0072344">
    <property type="term" value="P:rescue of stalled ribosome"/>
    <property type="evidence" value="ECO:0007669"/>
    <property type="project" value="InterPro"/>
</dbReference>
<feature type="compositionally biased region" description="Polar residues" evidence="1">
    <location>
        <begin position="109"/>
        <end position="121"/>
    </location>
</feature>
<dbReference type="GO" id="GO:0008270">
    <property type="term" value="F:zinc ion binding"/>
    <property type="evidence" value="ECO:0007669"/>
    <property type="project" value="InterPro"/>
</dbReference>
<keyword evidence="4" id="KW-1185">Reference proteome</keyword>
<dbReference type="Pfam" id="PF06221">
    <property type="entry name" value="zf-C2HC5"/>
    <property type="match status" value="1"/>
</dbReference>
<evidence type="ECO:0000259" key="2">
    <source>
        <dbReference type="Pfam" id="PF06221"/>
    </source>
</evidence>
<feature type="compositionally biased region" description="Low complexity" evidence="1">
    <location>
        <begin position="403"/>
        <end position="419"/>
    </location>
</feature>
<evidence type="ECO:0000256" key="1">
    <source>
        <dbReference type="SAM" id="MobiDB-lite"/>
    </source>
</evidence>
<feature type="region of interest" description="Disordered" evidence="1">
    <location>
        <begin position="109"/>
        <end position="164"/>
    </location>
</feature>
<feature type="region of interest" description="Disordered" evidence="1">
    <location>
        <begin position="403"/>
        <end position="427"/>
    </location>
</feature>
<sequence>MPLFTRTGHNRYERYEDSEDEVRFNTSGPYTDLQRRQHDYLKRPPAHEMAAKLEDWALPRLQQLLPIDDESLKQVLQYTETLPKDAAAEHLKNLLGDDAKALEFISSFNQRRQSAPASHTTTNHDRQEGASQASRPPIEAPRGRGGARGGKKRANIHGLPPRRIEDRGVVGGAYVKAAENDYMPTSSRQRQKDIVADNLAIRPRTPDATQMPLITGDAAPTSEPITSKAPPSAAGSLISDSLSPHKAGSARSSRAASPAPKTKINISGGTAMHGASTTLSDLDSAIRSLEVQTNPSLSSTTNAATDLEKRKCNCMATRHPLLDIAPNCTSCGQIICVKQGLGPCTFCSSPLLSSDEISKVLRVLKDERGEEKMKANNATHKKADVAHGKARAFTGRDFLAQASSARSSPLSSAPATPAGSDDEAGDKAKLHRDKLLGYQAQNAKRTQIHDEAADYDVPSSGTNMWSSPAERAAQLKKQQKVMREMEWNARPEYEKRKVVASIDLKGGRVVRKMAAVEKPDFNGTDEGAAPEEDYVPPAPDGGGKSGGAFSNNPLAKGLIKPKAREEKGKGVAREQRNTWRRVQMDEDDNEGWILDGGVYGGNVENRVSGEEEHAVGATGS</sequence>
<dbReference type="PANTHER" id="PTHR12963">
    <property type="entry name" value="THYROID RECEPTOR INTERACTING PROTEIN RELATED"/>
    <property type="match status" value="1"/>
</dbReference>
<organism evidence="3 4">
    <name type="scientific">Extremus antarcticus</name>
    <dbReference type="NCBI Taxonomy" id="702011"/>
    <lineage>
        <taxon>Eukaryota</taxon>
        <taxon>Fungi</taxon>
        <taxon>Dikarya</taxon>
        <taxon>Ascomycota</taxon>
        <taxon>Pezizomycotina</taxon>
        <taxon>Dothideomycetes</taxon>
        <taxon>Dothideomycetidae</taxon>
        <taxon>Mycosphaerellales</taxon>
        <taxon>Extremaceae</taxon>
        <taxon>Extremus</taxon>
    </lineage>
</organism>
<feature type="region of interest" description="Disordered" evidence="1">
    <location>
        <begin position="440"/>
        <end position="467"/>
    </location>
</feature>
<dbReference type="GO" id="GO:0005634">
    <property type="term" value="C:nucleus"/>
    <property type="evidence" value="ECO:0007669"/>
    <property type="project" value="InterPro"/>
</dbReference>
<evidence type="ECO:0000313" key="4">
    <source>
        <dbReference type="Proteomes" id="UP001271007"/>
    </source>
</evidence>
<name>A0AAJ0G7H3_9PEZI</name>
<dbReference type="InterPro" id="IPR039128">
    <property type="entry name" value="TRIP4-like"/>
</dbReference>
<feature type="region of interest" description="Disordered" evidence="1">
    <location>
        <begin position="181"/>
        <end position="272"/>
    </location>
</feature>
<dbReference type="PANTHER" id="PTHR12963:SF4">
    <property type="entry name" value="ACTIVATING SIGNAL COINTEGRATOR 1"/>
    <property type="match status" value="1"/>
</dbReference>
<dbReference type="EMBL" id="JAWDJX010000022">
    <property type="protein sequence ID" value="KAK3052058.1"/>
    <property type="molecule type" value="Genomic_DNA"/>
</dbReference>
<feature type="region of interest" description="Disordered" evidence="1">
    <location>
        <begin position="520"/>
        <end position="578"/>
    </location>
</feature>
<dbReference type="GO" id="GO:0045893">
    <property type="term" value="P:positive regulation of DNA-templated transcription"/>
    <property type="evidence" value="ECO:0007669"/>
    <property type="project" value="TreeGrafter"/>
</dbReference>
<gene>
    <name evidence="3" type="ORF">LTR09_006650</name>
</gene>
<dbReference type="InterPro" id="IPR009349">
    <property type="entry name" value="TRIP4/RQT4_C2HC5_Znf"/>
</dbReference>
<protein>
    <recommendedName>
        <fullName evidence="2">TRIP4/RQT4 C2HC5-type zinc finger domain-containing protein</fullName>
    </recommendedName>
</protein>
<feature type="domain" description="TRIP4/RQT4 C2HC5-type zinc finger" evidence="2">
    <location>
        <begin position="309"/>
        <end position="360"/>
    </location>
</feature>